<accession>A0A843YSE9</accession>
<organism evidence="1 2">
    <name type="scientific">Glaciimonas soli</name>
    <dbReference type="NCBI Taxonomy" id="2590999"/>
    <lineage>
        <taxon>Bacteria</taxon>
        <taxon>Pseudomonadati</taxon>
        <taxon>Pseudomonadota</taxon>
        <taxon>Betaproteobacteria</taxon>
        <taxon>Burkholderiales</taxon>
        <taxon>Oxalobacteraceae</taxon>
        <taxon>Glaciimonas</taxon>
    </lineage>
</organism>
<evidence type="ECO:0000313" key="2">
    <source>
        <dbReference type="Proteomes" id="UP000451565"/>
    </source>
</evidence>
<dbReference type="OrthoDB" id="8904356at2"/>
<dbReference type="AlphaFoldDB" id="A0A843YSE9"/>
<reference evidence="1 2" key="1">
    <citation type="submission" date="2019-10" db="EMBL/GenBank/DDBJ databases">
        <title>Glaciimonas soli sp. nov., a psychrophilic bacterium isolated from the forest soil of a high elevation mountain in Taiwan.</title>
        <authorList>
            <person name="Wang L.-T."/>
            <person name="Shieh W.Y."/>
        </authorList>
    </citation>
    <scope>NUCLEOTIDE SEQUENCE [LARGE SCALE GENOMIC DNA]</scope>
    <source>
        <strain evidence="1 2">GS1</strain>
    </source>
</reference>
<evidence type="ECO:0000313" key="1">
    <source>
        <dbReference type="EMBL" id="MQR02060.1"/>
    </source>
</evidence>
<sequence>MNKFDMDKLKIREAAEKFQQALLHWKSEEKIRSVAAIHRPNWKEEDVENSIRYNTKLINPILDAFKPIYNLAVEGDIDEPFDFTGYMGGRIGRVLWDELSYPEILQPLEILVELLKGGLSSRDFLETNYYKLHLLPKKFKTN</sequence>
<keyword evidence="2" id="KW-1185">Reference proteome</keyword>
<protein>
    <submittedName>
        <fullName evidence="1">Uncharacterized protein</fullName>
    </submittedName>
</protein>
<dbReference type="EMBL" id="WINI01000008">
    <property type="protein sequence ID" value="MQR02060.1"/>
    <property type="molecule type" value="Genomic_DNA"/>
</dbReference>
<dbReference type="RefSeq" id="WP_153235691.1">
    <property type="nucleotide sequence ID" value="NZ_WINI01000008.1"/>
</dbReference>
<gene>
    <name evidence="1" type="ORF">GEV47_15385</name>
</gene>
<proteinExistence type="predicted"/>
<comment type="caution">
    <text evidence="1">The sequence shown here is derived from an EMBL/GenBank/DDBJ whole genome shotgun (WGS) entry which is preliminary data.</text>
</comment>
<name>A0A843YSE9_9BURK</name>
<dbReference type="Proteomes" id="UP000451565">
    <property type="component" value="Unassembled WGS sequence"/>
</dbReference>